<dbReference type="EMBL" id="LSOG01000099">
    <property type="protein sequence ID" value="OEH45361.1"/>
    <property type="molecule type" value="Genomic_DNA"/>
</dbReference>
<gene>
    <name evidence="1" type="ORF">lpari_03695</name>
</gene>
<dbReference type="PATRIC" id="fig|45071.7.peg.3972"/>
<reference evidence="1 2" key="1">
    <citation type="submission" date="2016-02" db="EMBL/GenBank/DDBJ databases">
        <title>Secondary metabolites in Legionella.</title>
        <authorList>
            <person name="Tobias N.J."/>
            <person name="Bode H.B."/>
        </authorList>
    </citation>
    <scope>NUCLEOTIDE SEQUENCE [LARGE SCALE GENOMIC DNA]</scope>
    <source>
        <strain evidence="1 2">DSM 19216</strain>
    </source>
</reference>
<protein>
    <submittedName>
        <fullName evidence="1">Uncharacterized protein</fullName>
    </submittedName>
</protein>
<name>A0A1E5JLD6_9GAMM</name>
<evidence type="ECO:0000313" key="2">
    <source>
        <dbReference type="Proteomes" id="UP000095229"/>
    </source>
</evidence>
<keyword evidence="2" id="KW-1185">Reference proteome</keyword>
<sequence length="97" mass="11463">MFGRVFLARKKHSFFVNINIMNHFIYYNSETKLFGFKQKPFKAYHGDKLVEKNVLNIWFDRDEHGKSYLIISGNLRPEFRNVIGSNLLEMIASCSLE</sequence>
<dbReference type="Proteomes" id="UP000095229">
    <property type="component" value="Unassembled WGS sequence"/>
</dbReference>
<evidence type="ECO:0000313" key="1">
    <source>
        <dbReference type="EMBL" id="OEH45361.1"/>
    </source>
</evidence>
<comment type="caution">
    <text evidence="1">The sequence shown here is derived from an EMBL/GenBank/DDBJ whole genome shotgun (WGS) entry which is preliminary data.</text>
</comment>
<dbReference type="AlphaFoldDB" id="A0A1E5JLD6"/>
<proteinExistence type="predicted"/>
<organism evidence="1 2">
    <name type="scientific">Legionella parisiensis</name>
    <dbReference type="NCBI Taxonomy" id="45071"/>
    <lineage>
        <taxon>Bacteria</taxon>
        <taxon>Pseudomonadati</taxon>
        <taxon>Pseudomonadota</taxon>
        <taxon>Gammaproteobacteria</taxon>
        <taxon>Legionellales</taxon>
        <taxon>Legionellaceae</taxon>
        <taxon>Legionella</taxon>
    </lineage>
</organism>
<accession>A0A1E5JLD6</accession>